<evidence type="ECO:0000313" key="2">
    <source>
        <dbReference type="Proteomes" id="UP001519460"/>
    </source>
</evidence>
<dbReference type="EMBL" id="JACVVK020000182">
    <property type="protein sequence ID" value="KAK7486180.1"/>
    <property type="molecule type" value="Genomic_DNA"/>
</dbReference>
<dbReference type="Proteomes" id="UP001519460">
    <property type="component" value="Unassembled WGS sequence"/>
</dbReference>
<organism evidence="1 2">
    <name type="scientific">Batillaria attramentaria</name>
    <dbReference type="NCBI Taxonomy" id="370345"/>
    <lineage>
        <taxon>Eukaryota</taxon>
        <taxon>Metazoa</taxon>
        <taxon>Spiralia</taxon>
        <taxon>Lophotrochozoa</taxon>
        <taxon>Mollusca</taxon>
        <taxon>Gastropoda</taxon>
        <taxon>Caenogastropoda</taxon>
        <taxon>Sorbeoconcha</taxon>
        <taxon>Cerithioidea</taxon>
        <taxon>Batillariidae</taxon>
        <taxon>Batillaria</taxon>
    </lineage>
</organism>
<evidence type="ECO:0000313" key="1">
    <source>
        <dbReference type="EMBL" id="KAK7486180.1"/>
    </source>
</evidence>
<gene>
    <name evidence="1" type="ORF">BaRGS_00022503</name>
</gene>
<sequence>MQSATLPPVPSVGEMCWHVDDSDTAGRERCNHISFWDTGCLLEAGVKSLTLYTGGGADCGPICPLIVMIYNEG</sequence>
<proteinExistence type="predicted"/>
<name>A0ABD0KG78_9CAEN</name>
<protein>
    <submittedName>
        <fullName evidence="1">Uncharacterized protein</fullName>
    </submittedName>
</protein>
<dbReference type="AlphaFoldDB" id="A0ABD0KG78"/>
<reference evidence="1 2" key="1">
    <citation type="journal article" date="2023" name="Sci. Data">
        <title>Genome assembly of the Korean intertidal mud-creeper Batillaria attramentaria.</title>
        <authorList>
            <person name="Patra A.K."/>
            <person name="Ho P.T."/>
            <person name="Jun S."/>
            <person name="Lee S.J."/>
            <person name="Kim Y."/>
            <person name="Won Y.J."/>
        </authorList>
    </citation>
    <scope>NUCLEOTIDE SEQUENCE [LARGE SCALE GENOMIC DNA]</scope>
    <source>
        <strain evidence="1">Wonlab-2016</strain>
    </source>
</reference>
<comment type="caution">
    <text evidence="1">The sequence shown here is derived from an EMBL/GenBank/DDBJ whole genome shotgun (WGS) entry which is preliminary data.</text>
</comment>
<accession>A0ABD0KG78</accession>
<keyword evidence="2" id="KW-1185">Reference proteome</keyword>